<name>A0A8S1IV78_9CHLO</name>
<keyword evidence="6" id="KW-1185">Reference proteome</keyword>
<protein>
    <recommendedName>
        <fullName evidence="4">Cytochrome b5 heme-binding domain-containing protein</fullName>
    </recommendedName>
</protein>
<dbReference type="Pfam" id="PF00173">
    <property type="entry name" value="Cyt-b5"/>
    <property type="match status" value="1"/>
</dbReference>
<dbReference type="EMBL" id="CAJHUC010000890">
    <property type="protein sequence ID" value="CAD7698831.1"/>
    <property type="molecule type" value="Genomic_DNA"/>
</dbReference>
<accession>A0A8S1IV78</accession>
<keyword evidence="1" id="KW-0446">Lipid-binding</keyword>
<feature type="coiled-coil region" evidence="3">
    <location>
        <begin position="56"/>
        <end position="83"/>
    </location>
</feature>
<evidence type="ECO:0000259" key="4">
    <source>
        <dbReference type="SMART" id="SM01117"/>
    </source>
</evidence>
<dbReference type="GO" id="GO:0005496">
    <property type="term" value="F:steroid binding"/>
    <property type="evidence" value="ECO:0007669"/>
    <property type="project" value="UniProtKB-KW"/>
</dbReference>
<feature type="domain" description="Cytochrome b5 heme-binding" evidence="4">
    <location>
        <begin position="4"/>
        <end position="99"/>
    </location>
</feature>
<dbReference type="PANTHER" id="PTHR10281">
    <property type="entry name" value="MEMBRANE-ASSOCIATED PROGESTERONE RECEPTOR COMPONENT-RELATED"/>
    <property type="match status" value="1"/>
</dbReference>
<dbReference type="InterPro" id="IPR036400">
    <property type="entry name" value="Cyt_B5-like_heme/steroid_sf"/>
</dbReference>
<dbReference type="FunFam" id="3.10.120.10:FF:000003">
    <property type="entry name" value="membrane-associated progesterone receptor component 1"/>
    <property type="match status" value="1"/>
</dbReference>
<dbReference type="Gene3D" id="3.10.120.10">
    <property type="entry name" value="Cytochrome b5-like heme/steroid binding domain"/>
    <property type="match status" value="1"/>
</dbReference>
<dbReference type="OrthoDB" id="547796at2759"/>
<keyword evidence="3" id="KW-0175">Coiled coil</keyword>
<sequence length="100" mass="11170">MSRFTMEELASCRGADGGPLHIAVRGDVYDVGSARDFYGPDGPYHAFAGRECSRALALMKVEVKECNDRLEDLDEKAMKVLDDWIKKFNAKYPIVGQVVK</sequence>
<comment type="similarity">
    <text evidence="2">Belongs to the cytochrome b5 family. MAPR subfamily.</text>
</comment>
<comment type="caution">
    <text evidence="5">The sequence shown here is derived from an EMBL/GenBank/DDBJ whole genome shotgun (WGS) entry which is preliminary data.</text>
</comment>
<dbReference type="Proteomes" id="UP000708148">
    <property type="component" value="Unassembled WGS sequence"/>
</dbReference>
<keyword evidence="1" id="KW-0754">Steroid-binding</keyword>
<dbReference type="GO" id="GO:0005783">
    <property type="term" value="C:endoplasmic reticulum"/>
    <property type="evidence" value="ECO:0007669"/>
    <property type="project" value="TreeGrafter"/>
</dbReference>
<proteinExistence type="inferred from homology"/>
<evidence type="ECO:0000313" key="5">
    <source>
        <dbReference type="EMBL" id="CAD7698831.1"/>
    </source>
</evidence>
<dbReference type="SUPFAM" id="SSF55856">
    <property type="entry name" value="Cytochrome b5-like heme/steroid binding domain"/>
    <property type="match status" value="1"/>
</dbReference>
<dbReference type="InterPro" id="IPR001199">
    <property type="entry name" value="Cyt_B5-like_heme/steroid-bd"/>
</dbReference>
<evidence type="ECO:0000256" key="1">
    <source>
        <dbReference type="ARBA" id="ARBA00022665"/>
    </source>
</evidence>
<reference evidence="5" key="1">
    <citation type="submission" date="2020-12" db="EMBL/GenBank/DDBJ databases">
        <authorList>
            <person name="Iha C."/>
        </authorList>
    </citation>
    <scope>NUCLEOTIDE SEQUENCE</scope>
</reference>
<dbReference type="AlphaFoldDB" id="A0A8S1IV78"/>
<dbReference type="GO" id="GO:0016020">
    <property type="term" value="C:membrane"/>
    <property type="evidence" value="ECO:0007669"/>
    <property type="project" value="TreeGrafter"/>
</dbReference>
<dbReference type="SMART" id="SM01117">
    <property type="entry name" value="Cyt-b5"/>
    <property type="match status" value="1"/>
</dbReference>
<evidence type="ECO:0000256" key="2">
    <source>
        <dbReference type="ARBA" id="ARBA00038357"/>
    </source>
</evidence>
<evidence type="ECO:0000256" key="3">
    <source>
        <dbReference type="SAM" id="Coils"/>
    </source>
</evidence>
<organism evidence="5 6">
    <name type="scientific">Ostreobium quekettii</name>
    <dbReference type="NCBI Taxonomy" id="121088"/>
    <lineage>
        <taxon>Eukaryota</taxon>
        <taxon>Viridiplantae</taxon>
        <taxon>Chlorophyta</taxon>
        <taxon>core chlorophytes</taxon>
        <taxon>Ulvophyceae</taxon>
        <taxon>TCBD clade</taxon>
        <taxon>Bryopsidales</taxon>
        <taxon>Ostreobineae</taxon>
        <taxon>Ostreobiaceae</taxon>
        <taxon>Ostreobium</taxon>
    </lineage>
</organism>
<evidence type="ECO:0000313" key="6">
    <source>
        <dbReference type="Proteomes" id="UP000708148"/>
    </source>
</evidence>
<dbReference type="InterPro" id="IPR050577">
    <property type="entry name" value="MAPR/NEUFC/NENF-like"/>
</dbReference>
<dbReference type="PANTHER" id="PTHR10281:SF104">
    <property type="entry name" value="CYTOCHROME B5 HEME-BINDING DOMAIN-CONTAINING PROTEIN"/>
    <property type="match status" value="1"/>
</dbReference>
<gene>
    <name evidence="5" type="ORF">OSTQU699_LOCUS4190</name>
</gene>